<dbReference type="EMBL" id="CM001403">
    <property type="protein sequence ID" value="EHQ24590.1"/>
    <property type="molecule type" value="Genomic_DNA"/>
</dbReference>
<proteinExistence type="predicted"/>
<dbReference type="eggNOG" id="ENOG5033M0V">
    <property type="taxonomic scope" value="Bacteria"/>
</dbReference>
<accession>H1YH88</accession>
<dbReference type="STRING" id="714943.Mucpa_0395"/>
<dbReference type="RefSeq" id="WP_008504136.1">
    <property type="nucleotide sequence ID" value="NZ_CM001403.1"/>
</dbReference>
<name>H1YH88_9SPHI</name>
<keyword evidence="2" id="KW-1185">Reference proteome</keyword>
<dbReference type="Proteomes" id="UP000002774">
    <property type="component" value="Chromosome"/>
</dbReference>
<dbReference type="AlphaFoldDB" id="H1YH88"/>
<evidence type="ECO:0000313" key="1">
    <source>
        <dbReference type="EMBL" id="EHQ24590.1"/>
    </source>
</evidence>
<dbReference type="PROSITE" id="PS51257">
    <property type="entry name" value="PROKAR_LIPOPROTEIN"/>
    <property type="match status" value="1"/>
</dbReference>
<organism evidence="1 2">
    <name type="scientific">Mucilaginibacter paludis DSM 18603</name>
    <dbReference type="NCBI Taxonomy" id="714943"/>
    <lineage>
        <taxon>Bacteria</taxon>
        <taxon>Pseudomonadati</taxon>
        <taxon>Bacteroidota</taxon>
        <taxon>Sphingobacteriia</taxon>
        <taxon>Sphingobacteriales</taxon>
        <taxon>Sphingobacteriaceae</taxon>
        <taxon>Mucilaginibacter</taxon>
    </lineage>
</organism>
<reference evidence="1" key="1">
    <citation type="submission" date="2011-09" db="EMBL/GenBank/DDBJ databases">
        <title>The permanent draft genome of Mucilaginibacter paludis DSM 18603.</title>
        <authorList>
            <consortium name="US DOE Joint Genome Institute (JGI-PGF)"/>
            <person name="Lucas S."/>
            <person name="Han J."/>
            <person name="Lapidus A."/>
            <person name="Bruce D."/>
            <person name="Goodwin L."/>
            <person name="Pitluck S."/>
            <person name="Peters L."/>
            <person name="Kyrpides N."/>
            <person name="Mavromatis K."/>
            <person name="Ivanova N."/>
            <person name="Mikhailova N."/>
            <person name="Held B."/>
            <person name="Detter J.C."/>
            <person name="Tapia R."/>
            <person name="Han C."/>
            <person name="Land M."/>
            <person name="Hauser L."/>
            <person name="Markowitz V."/>
            <person name="Cheng J.-F."/>
            <person name="Hugenholtz P."/>
            <person name="Woyke T."/>
            <person name="Wu D."/>
            <person name="Tindall B."/>
            <person name="Brambilla E."/>
            <person name="Klenk H.-P."/>
            <person name="Eisen J.A."/>
        </authorList>
    </citation>
    <scope>NUCLEOTIDE SEQUENCE [LARGE SCALE GENOMIC DNA]</scope>
    <source>
        <strain evidence="1">DSM 18603</strain>
    </source>
</reference>
<sequence length="107" mass="12043">MKPLLSITLLLWLFLCACNDHDNNDQAKEVDKKGAIEVTLSTNHIDSLKDQITTHYIVWLRGSKIKEFDVKDTVQSLGVANVEGEDDAGDTKTVKAQQDYDFFVTVK</sequence>
<dbReference type="HOGENOM" id="CLU_2207049_0_0_10"/>
<dbReference type="OrthoDB" id="1263472at2"/>
<protein>
    <submittedName>
        <fullName evidence="1">Uncharacterized protein</fullName>
    </submittedName>
</protein>
<evidence type="ECO:0000313" key="2">
    <source>
        <dbReference type="Proteomes" id="UP000002774"/>
    </source>
</evidence>
<gene>
    <name evidence="1" type="ORF">Mucpa_0395</name>
</gene>